<dbReference type="Proteomes" id="UP000823674">
    <property type="component" value="Chromosome A02"/>
</dbReference>
<comment type="caution">
    <text evidence="5">The sequence shown here is derived from an EMBL/GenBank/DDBJ whole genome shotgun (WGS) entry which is preliminary data.</text>
</comment>
<sequence length="820" mass="90821">MEFWGAEVKAGKPLKVKPDEDCLIHLSHACIDNGKKGETALLYVTVDGKKLVIGKLSQGSISQISLYLIFDQEFELSHSLETGSVHFIGYKSPNMDDEECYSSSDSSSEEEVEVPATDTANGNDGAAASSVVKDSRLTRNQRPSLLKNGWMIEMMRKMILGTQKKAIIEIILNEHYVDEMFLHVKPSGDSEDEKFERLIERLLLEGPVAVSFDYFPRAKVKAGQTLKVKPGENCLIHISQASLGKAKKGVFGLLYATVDDKKLLLGTLSQDSFPHINFDHLLFDREFELSHTLERGYVHFIGHQRNKKKRANESSKTPEIKEMNKSIKELSEAVKTLQQIILTKANLPEEKETPKKKEEDCCCFGCEEATGNNEQTIFVKGFENLRPRAEIKNALSNFFGSCGEITRVYVPIECKNRLPLGFAFIDLRKGEGNEKALALNGSYMGGKELEVTMASHRDEYYGFTDFHGCERCPVFLDHIYYPSSIKHRRSMMKMWLSRFIEETVVTPEEKKQEDESKDDDVSSLVCSFTGTIKTREILSSMEATPSRTTKTNPMHHQKGANEASDSILFTLMSRVEVKAGKPLKVKPDDDCLIHLSQASLDKGKKGEAALLYVTVDGKKLVIGTLVQDTIPQISFDLVFEKEFELSHSSKGSVHFIGYKSPNIDEEEDFPSDSEEEEEEVEVPATSTVTTNGAAPASSMDVDEDDSEEEEDDSEEEEDTPKKPEPSNKKRPIESATPVSAKKAKPAATPQKTEEKKKGGHTATPHPAKKGGKSPMNANQSPKSGGQSSGSGGNKKPFNNSGKQFGSNNKGNKGKGGKGRA</sequence>
<evidence type="ECO:0000256" key="1">
    <source>
        <dbReference type="ARBA" id="ARBA00022884"/>
    </source>
</evidence>
<name>A0ABQ7NDB6_BRACM</name>
<keyword evidence="6" id="KW-1185">Reference proteome</keyword>
<feature type="compositionally biased region" description="Basic residues" evidence="3">
    <location>
        <begin position="811"/>
        <end position="820"/>
    </location>
</feature>
<protein>
    <recommendedName>
        <fullName evidence="4">RRM domain-containing protein</fullName>
    </recommendedName>
</protein>
<dbReference type="Pfam" id="PF00076">
    <property type="entry name" value="RRM_1"/>
    <property type="match status" value="1"/>
</dbReference>
<gene>
    <name evidence="5" type="primary">A02p011260.1_BraROA</name>
    <name evidence="5" type="ORF">IGI04_005209</name>
</gene>
<dbReference type="InterPro" id="IPR035979">
    <property type="entry name" value="RBD_domain_sf"/>
</dbReference>
<feature type="compositionally biased region" description="Basic and acidic residues" evidence="3">
    <location>
        <begin position="719"/>
        <end position="732"/>
    </location>
</feature>
<dbReference type="Gene3D" id="3.30.70.330">
    <property type="match status" value="1"/>
</dbReference>
<evidence type="ECO:0000256" key="3">
    <source>
        <dbReference type="SAM" id="MobiDB-lite"/>
    </source>
</evidence>
<dbReference type="InterPro" id="IPR000504">
    <property type="entry name" value="RRM_dom"/>
</dbReference>
<feature type="region of interest" description="Disordered" evidence="3">
    <location>
        <begin position="98"/>
        <end position="133"/>
    </location>
</feature>
<dbReference type="Gene3D" id="2.60.120.340">
    <property type="entry name" value="Nucleoplasmin core domain"/>
    <property type="match status" value="3"/>
</dbReference>
<feature type="compositionally biased region" description="Acidic residues" evidence="3">
    <location>
        <begin position="700"/>
        <end position="718"/>
    </location>
</feature>
<keyword evidence="1 2" id="KW-0694">RNA-binding</keyword>
<dbReference type="SMART" id="SM00360">
    <property type="entry name" value="RRM"/>
    <property type="match status" value="1"/>
</dbReference>
<evidence type="ECO:0000313" key="6">
    <source>
        <dbReference type="Proteomes" id="UP000823674"/>
    </source>
</evidence>
<feature type="domain" description="RRM" evidence="4">
    <location>
        <begin position="375"/>
        <end position="456"/>
    </location>
</feature>
<dbReference type="PANTHER" id="PTHR23236">
    <property type="entry name" value="EUKARYOTIC TRANSLATION INITIATION FACTOR 4B/4H"/>
    <property type="match status" value="1"/>
</dbReference>
<proteinExistence type="predicted"/>
<feature type="region of interest" description="Disordered" evidence="3">
    <location>
        <begin position="661"/>
        <end position="820"/>
    </location>
</feature>
<dbReference type="EMBL" id="JADBGQ010000002">
    <property type="protein sequence ID" value="KAG5408890.1"/>
    <property type="molecule type" value="Genomic_DNA"/>
</dbReference>
<evidence type="ECO:0000259" key="4">
    <source>
        <dbReference type="PROSITE" id="PS50102"/>
    </source>
</evidence>
<evidence type="ECO:0000256" key="2">
    <source>
        <dbReference type="PROSITE-ProRule" id="PRU00176"/>
    </source>
</evidence>
<accession>A0ABQ7NDB6</accession>
<evidence type="ECO:0000313" key="5">
    <source>
        <dbReference type="EMBL" id="KAG5408890.1"/>
    </source>
</evidence>
<dbReference type="SUPFAM" id="SSF54928">
    <property type="entry name" value="RNA-binding domain, RBD"/>
    <property type="match status" value="1"/>
</dbReference>
<feature type="compositionally biased region" description="Low complexity" evidence="3">
    <location>
        <begin position="793"/>
        <end position="810"/>
    </location>
</feature>
<dbReference type="PROSITE" id="PS50102">
    <property type="entry name" value="RRM"/>
    <property type="match status" value="1"/>
</dbReference>
<feature type="compositionally biased region" description="Acidic residues" evidence="3">
    <location>
        <begin position="663"/>
        <end position="681"/>
    </location>
</feature>
<dbReference type="Pfam" id="PF17800">
    <property type="entry name" value="NPL"/>
    <property type="match status" value="3"/>
</dbReference>
<reference evidence="5 6" key="1">
    <citation type="submission" date="2021-03" db="EMBL/GenBank/DDBJ databases">
        <authorList>
            <person name="King G.J."/>
            <person name="Bancroft I."/>
            <person name="Baten A."/>
            <person name="Bloomfield J."/>
            <person name="Borpatragohain P."/>
            <person name="He Z."/>
            <person name="Irish N."/>
            <person name="Irwin J."/>
            <person name="Liu K."/>
            <person name="Mauleon R.P."/>
            <person name="Moore J."/>
            <person name="Morris R."/>
            <person name="Ostergaard L."/>
            <person name="Wang B."/>
            <person name="Wells R."/>
        </authorList>
    </citation>
    <scope>NUCLEOTIDE SEQUENCE [LARGE SCALE GENOMIC DNA]</scope>
    <source>
        <strain evidence="5">R-o-18</strain>
        <tissue evidence="5">Leaf</tissue>
    </source>
</reference>
<dbReference type="InterPro" id="IPR012677">
    <property type="entry name" value="Nucleotide-bd_a/b_plait_sf"/>
</dbReference>
<organism evidence="5 6">
    <name type="scientific">Brassica rapa subsp. trilocularis</name>
    <dbReference type="NCBI Taxonomy" id="1813537"/>
    <lineage>
        <taxon>Eukaryota</taxon>
        <taxon>Viridiplantae</taxon>
        <taxon>Streptophyta</taxon>
        <taxon>Embryophyta</taxon>
        <taxon>Tracheophyta</taxon>
        <taxon>Spermatophyta</taxon>
        <taxon>Magnoliopsida</taxon>
        <taxon>eudicotyledons</taxon>
        <taxon>Gunneridae</taxon>
        <taxon>Pentapetalae</taxon>
        <taxon>rosids</taxon>
        <taxon>malvids</taxon>
        <taxon>Brassicales</taxon>
        <taxon>Brassicaceae</taxon>
        <taxon>Brassiceae</taxon>
        <taxon>Brassica</taxon>
    </lineage>
</organism>
<dbReference type="InterPro" id="IPR041232">
    <property type="entry name" value="NPL"/>
</dbReference>
<dbReference type="PANTHER" id="PTHR23236:SF68">
    <property type="entry name" value="RRM DOMAIN-CONTAINING PROTEIN"/>
    <property type="match status" value="1"/>
</dbReference>
<feature type="compositionally biased region" description="Low complexity" evidence="3">
    <location>
        <begin position="735"/>
        <end position="750"/>
    </location>
</feature>